<dbReference type="Proteomes" id="UP000317893">
    <property type="component" value="Unassembled WGS sequence"/>
</dbReference>
<evidence type="ECO:0000313" key="5">
    <source>
        <dbReference type="EMBL" id="TQJ10844.1"/>
    </source>
</evidence>
<evidence type="ECO:0000313" key="6">
    <source>
        <dbReference type="Proteomes" id="UP000317893"/>
    </source>
</evidence>
<accession>A0A542E6B2</accession>
<keyword evidence="2" id="KW-0472">Membrane</keyword>
<gene>
    <name evidence="5" type="ORF">FB458_3985</name>
</gene>
<name>A0A542E6B2_9MICO</name>
<protein>
    <submittedName>
        <fullName evidence="5">Immunoglobulin-like protein involved in spore germination</fullName>
    </submittedName>
</protein>
<feature type="region of interest" description="Disordered" evidence="1">
    <location>
        <begin position="83"/>
        <end position="104"/>
    </location>
</feature>
<evidence type="ECO:0000259" key="3">
    <source>
        <dbReference type="Pfam" id="PF10646"/>
    </source>
</evidence>
<dbReference type="RefSeq" id="WP_141850013.1">
    <property type="nucleotide sequence ID" value="NZ_BAAAPR010000010.1"/>
</dbReference>
<feature type="compositionally biased region" description="Low complexity" evidence="1">
    <location>
        <begin position="93"/>
        <end position="104"/>
    </location>
</feature>
<dbReference type="OrthoDB" id="4843507at2"/>
<dbReference type="Pfam" id="PF10648">
    <property type="entry name" value="Gmad2"/>
    <property type="match status" value="1"/>
</dbReference>
<keyword evidence="6" id="KW-1185">Reference proteome</keyword>
<feature type="domain" description="GerMN" evidence="3">
    <location>
        <begin position="114"/>
        <end position="212"/>
    </location>
</feature>
<proteinExistence type="predicted"/>
<dbReference type="InterPro" id="IPR019606">
    <property type="entry name" value="GerMN"/>
</dbReference>
<dbReference type="Pfam" id="PF10646">
    <property type="entry name" value="Germane"/>
    <property type="match status" value="1"/>
</dbReference>
<keyword evidence="2" id="KW-0812">Transmembrane</keyword>
<sequence>MSTRREDRPLDGPLDADELASLEGAARRSLGAATDGLTPQDRYDDIRAAALRSRRGRPGWVWPLASAAAAALVAVTAWGLSRPDAPPPVVGGPTSRPTTASATAPSATTAFPAYFVEQVAGTSYGLVREFVPSTSTARLGTADGAAAAARLSMTATPAHATGTVVSAWTPGTTLTVTLQGGEADVLLSRAGRTGLTADQQRLAVQQLVWAVTAGLQRTLPVGVVVATGGNVFESVPAGVFERPAPDQAYRDVAPIWVDSPTQGASYPSGAPVTVTGRSCTVEAAVSWVLQQGATTVRSGHTTASSGCPVQGGWSVALGPLPAGAYTVHVRELSAEDGGVRGDQQVTFTVR</sequence>
<evidence type="ECO:0000256" key="2">
    <source>
        <dbReference type="SAM" id="Phobius"/>
    </source>
</evidence>
<evidence type="ECO:0000256" key="1">
    <source>
        <dbReference type="SAM" id="MobiDB-lite"/>
    </source>
</evidence>
<comment type="caution">
    <text evidence="5">The sequence shown here is derived from an EMBL/GenBank/DDBJ whole genome shotgun (WGS) entry which is preliminary data.</text>
</comment>
<dbReference type="EMBL" id="VFMN01000001">
    <property type="protein sequence ID" value="TQJ10844.1"/>
    <property type="molecule type" value="Genomic_DNA"/>
</dbReference>
<feature type="domain" description="Bacterial spore germination immunoglobulin-like" evidence="4">
    <location>
        <begin position="255"/>
        <end position="337"/>
    </location>
</feature>
<keyword evidence="2" id="KW-1133">Transmembrane helix</keyword>
<dbReference type="AlphaFoldDB" id="A0A542E6B2"/>
<evidence type="ECO:0000259" key="4">
    <source>
        <dbReference type="Pfam" id="PF10648"/>
    </source>
</evidence>
<reference evidence="5 6" key="1">
    <citation type="submission" date="2019-06" db="EMBL/GenBank/DDBJ databases">
        <title>Sequencing the genomes of 1000 actinobacteria strains.</title>
        <authorList>
            <person name="Klenk H.-P."/>
        </authorList>
    </citation>
    <scope>NUCLEOTIDE SEQUENCE [LARGE SCALE GENOMIC DNA]</scope>
    <source>
        <strain evidence="5 6">DSM 18607</strain>
    </source>
</reference>
<feature type="transmembrane region" description="Helical" evidence="2">
    <location>
        <begin position="60"/>
        <end position="80"/>
    </location>
</feature>
<organism evidence="5 6">
    <name type="scientific">Lapillicoccus jejuensis</name>
    <dbReference type="NCBI Taxonomy" id="402171"/>
    <lineage>
        <taxon>Bacteria</taxon>
        <taxon>Bacillati</taxon>
        <taxon>Actinomycetota</taxon>
        <taxon>Actinomycetes</taxon>
        <taxon>Micrococcales</taxon>
        <taxon>Intrasporangiaceae</taxon>
        <taxon>Lapillicoccus</taxon>
    </lineage>
</organism>
<dbReference type="InterPro" id="IPR018911">
    <property type="entry name" value="Gmad2_Ig-like_dom"/>
</dbReference>